<proteinExistence type="predicted"/>
<feature type="region of interest" description="Disordered" evidence="1">
    <location>
        <begin position="856"/>
        <end position="887"/>
    </location>
</feature>
<sequence length="923" mass="102545">MQKFLSLYPAGVDPPNRLLAHILDNPKPHLLHRAGMILAAKGYHSTVKEKILPMLNSSDALEVHWALQPNKLESLEDDAFESEEDYQAAYDALTPLGVVPTTSLEALHELLEEGGASNYAAARRLVADLTALGIEIPPDPIFERPAALALSSTLGFSAQDRISELQFWFKYYPSGTGSPNLSLLQPYVRSAPAPLPLLRALILLLAEKGYHVYVNRHILPPIIRFSAPDESLRLIHLYMAHVQKDYKLARKALNISIRLLAEAGHISHALSLIPESQFEARRISTHTFSLLLSRLDNQGWIDRIQNILKSRQITLPPLGVPYTAHPSLHKTLRNLKSALRSRSPIGLPPTQDLVQFFIAYISLRSGTRQGTNAIHLLHSLAQRVPFSYRATSHLLHAHMILLFRLGSSAHNLTSSSSSLPPCGPPALIALLRLFQKFFLLQGVPRLHFLEAIHRRHRDDPDDDDGLSLESQFYLKLLSSLPTSNSNNSFPLLFPTRLHIALVWQSLAFLTPNNRKLGKLWTELVRFASPPPEAEAESESTSESFTDPLPDSLSQEYYPTLQTPKSWTSRGRRITTQSQTSSSVSPSLVPSSSWASHAHASPIIAECFTPFIIKLMRASKLTLHTSFMSGAGDMSTSSDDESLGIDSPTYILRTLLSLHLSPTIYHYTEMARWWAWNGEERKVWIILGRLEDKMDLVQKEKEEKARAKQEMKAKADAEEERINAWSKGNANTGKEADPSVDAENETQSKSETEREKDIAVLSAVSGIGEQGSNNGDSSPSIINSTPSQQNTENTLPSSDLTLYIALMRAFLTSPNYRDSKTGSGSSGASRRLRALEHLYNRMEQRFGVDVVRRELEGSGESYENPGAGSGSSLGLEDGGAYMDGRRKNPKNEYLRDVVRDWRVLAGVKGTQSGEPERSGEKLQV</sequence>
<evidence type="ECO:0000313" key="3">
    <source>
        <dbReference type="Proteomes" id="UP000799118"/>
    </source>
</evidence>
<feature type="region of interest" description="Disordered" evidence="1">
    <location>
        <begin position="531"/>
        <end position="586"/>
    </location>
</feature>
<organism evidence="2 3">
    <name type="scientific">Gymnopus androsaceus JB14</name>
    <dbReference type="NCBI Taxonomy" id="1447944"/>
    <lineage>
        <taxon>Eukaryota</taxon>
        <taxon>Fungi</taxon>
        <taxon>Dikarya</taxon>
        <taxon>Basidiomycota</taxon>
        <taxon>Agaricomycotina</taxon>
        <taxon>Agaricomycetes</taxon>
        <taxon>Agaricomycetidae</taxon>
        <taxon>Agaricales</taxon>
        <taxon>Marasmiineae</taxon>
        <taxon>Omphalotaceae</taxon>
        <taxon>Gymnopus</taxon>
    </lineage>
</organism>
<feature type="compositionally biased region" description="Polar residues" evidence="1">
    <location>
        <begin position="551"/>
        <end position="568"/>
    </location>
</feature>
<feature type="compositionally biased region" description="Polar residues" evidence="1">
    <location>
        <begin position="769"/>
        <end position="794"/>
    </location>
</feature>
<feature type="compositionally biased region" description="Low complexity" evidence="1">
    <location>
        <begin position="575"/>
        <end position="586"/>
    </location>
</feature>
<feature type="compositionally biased region" description="Basic and acidic residues" evidence="1">
    <location>
        <begin position="706"/>
        <end position="721"/>
    </location>
</feature>
<dbReference type="EMBL" id="ML769398">
    <property type="protein sequence ID" value="KAE9407111.1"/>
    <property type="molecule type" value="Genomic_DNA"/>
</dbReference>
<reference evidence="2" key="1">
    <citation type="journal article" date="2019" name="Environ. Microbiol.">
        <title>Fungal ecological strategies reflected in gene transcription - a case study of two litter decomposers.</title>
        <authorList>
            <person name="Barbi F."/>
            <person name="Kohler A."/>
            <person name="Barry K."/>
            <person name="Baskaran P."/>
            <person name="Daum C."/>
            <person name="Fauchery L."/>
            <person name="Ihrmark K."/>
            <person name="Kuo A."/>
            <person name="LaButti K."/>
            <person name="Lipzen A."/>
            <person name="Morin E."/>
            <person name="Grigoriev I.V."/>
            <person name="Henrissat B."/>
            <person name="Lindahl B."/>
            <person name="Martin F."/>
        </authorList>
    </citation>
    <scope>NUCLEOTIDE SEQUENCE</scope>
    <source>
        <strain evidence="2">JB14</strain>
    </source>
</reference>
<keyword evidence="3" id="KW-1185">Reference proteome</keyword>
<feature type="region of interest" description="Disordered" evidence="1">
    <location>
        <begin position="706"/>
        <end position="794"/>
    </location>
</feature>
<accession>A0A6A4I942</accession>
<feature type="compositionally biased region" description="Basic and acidic residues" evidence="1">
    <location>
        <begin position="745"/>
        <end position="757"/>
    </location>
</feature>
<evidence type="ECO:0000256" key="1">
    <source>
        <dbReference type="SAM" id="MobiDB-lite"/>
    </source>
</evidence>
<gene>
    <name evidence="2" type="ORF">BT96DRAFT_971579</name>
</gene>
<feature type="compositionally biased region" description="Low complexity" evidence="1">
    <location>
        <begin position="869"/>
        <end position="879"/>
    </location>
</feature>
<dbReference type="OrthoDB" id="185373at2759"/>
<evidence type="ECO:0000313" key="2">
    <source>
        <dbReference type="EMBL" id="KAE9407111.1"/>
    </source>
</evidence>
<dbReference type="Proteomes" id="UP000799118">
    <property type="component" value="Unassembled WGS sequence"/>
</dbReference>
<name>A0A6A4I942_9AGAR</name>
<dbReference type="AlphaFoldDB" id="A0A6A4I942"/>
<protein>
    <submittedName>
        <fullName evidence="2">Uncharacterized protein</fullName>
    </submittedName>
</protein>